<accession>A0A379KCU9</accession>
<sequence length="272" mass="30604">MSFHKFLSYDPYLSFAEGQQGFQDKVFLRSDGSSCESWYGKNLDGKDYLSTIWRLGRDAYATIARKLGEQPSAEYFETTATEIRALEKELLPIIQTLIERGQLALHEDRDAPALGDLNDIADAPDGWLTEVYMRIIIPCVVSGVIAEAEAPDFESLLLAAAVLYVDDYIIAKQLARGEDIAFDLVATNIASAKLYRETIDAAKIAVSANGRRSANERHKGTNALKEKALAEWDREGSRYSGMAAFARHRHKIYEVTERTLYSWVQTHRKTKI</sequence>
<dbReference type="AlphaFoldDB" id="A0A379KCU9"/>
<protein>
    <submittedName>
        <fullName evidence="1">Uncharacterized protein</fullName>
    </submittedName>
</protein>
<dbReference type="Proteomes" id="UP000254084">
    <property type="component" value="Unassembled WGS sequence"/>
</dbReference>
<evidence type="ECO:0000313" key="2">
    <source>
        <dbReference type="Proteomes" id="UP000254084"/>
    </source>
</evidence>
<gene>
    <name evidence="1" type="ORF">NCTC10860_04556</name>
</gene>
<name>A0A379KCU9_ECTOL</name>
<evidence type="ECO:0000313" key="1">
    <source>
        <dbReference type="EMBL" id="SUD62129.1"/>
    </source>
</evidence>
<organism evidence="1 2">
    <name type="scientific">Ectopseudomonas oleovorans</name>
    <name type="common">Pseudomonas oleovorans</name>
    <dbReference type="NCBI Taxonomy" id="301"/>
    <lineage>
        <taxon>Bacteria</taxon>
        <taxon>Pseudomonadati</taxon>
        <taxon>Pseudomonadota</taxon>
        <taxon>Gammaproteobacteria</taxon>
        <taxon>Pseudomonadales</taxon>
        <taxon>Pseudomonadaceae</taxon>
        <taxon>Ectopseudomonas</taxon>
    </lineage>
</organism>
<reference evidence="1 2" key="1">
    <citation type="submission" date="2018-06" db="EMBL/GenBank/DDBJ databases">
        <authorList>
            <consortium name="Pathogen Informatics"/>
            <person name="Doyle S."/>
        </authorList>
    </citation>
    <scope>NUCLEOTIDE SEQUENCE [LARGE SCALE GENOMIC DNA]</scope>
    <source>
        <strain evidence="1 2">NCTC10860</strain>
    </source>
</reference>
<dbReference type="EMBL" id="UGUW01000004">
    <property type="protein sequence ID" value="SUD62129.1"/>
    <property type="molecule type" value="Genomic_DNA"/>
</dbReference>
<dbReference type="RefSeq" id="WP_137088570.1">
    <property type="nucleotide sequence ID" value="NZ_CP166923.2"/>
</dbReference>
<proteinExistence type="predicted"/>